<evidence type="ECO:0000313" key="7">
    <source>
        <dbReference type="Proteomes" id="UP001595818"/>
    </source>
</evidence>
<dbReference type="EC" id="5.1.3.32" evidence="5"/>
<dbReference type="Gene3D" id="3.30.70.100">
    <property type="match status" value="1"/>
</dbReference>
<evidence type="ECO:0000256" key="3">
    <source>
        <dbReference type="ARBA" id="ARBA00023277"/>
    </source>
</evidence>
<evidence type="ECO:0000256" key="4">
    <source>
        <dbReference type="ARBA" id="ARBA00023308"/>
    </source>
</evidence>
<gene>
    <name evidence="6" type="primary">rhaM</name>
    <name evidence="6" type="ORF">ACFPFU_00205</name>
</gene>
<name>A0ABV9SUV0_9BACT</name>
<dbReference type="Proteomes" id="UP001595818">
    <property type="component" value="Unassembled WGS sequence"/>
</dbReference>
<dbReference type="InterPro" id="IPR011008">
    <property type="entry name" value="Dimeric_a/b-barrel"/>
</dbReference>
<keyword evidence="2 6" id="KW-0413">Isomerase</keyword>
<dbReference type="Pfam" id="PF05336">
    <property type="entry name" value="rhaM"/>
    <property type="match status" value="1"/>
</dbReference>
<dbReference type="InterPro" id="IPR008000">
    <property type="entry name" value="Rham/fucose_mutarotase"/>
</dbReference>
<organism evidence="6 7">
    <name type="scientific">Negadavirga shengliensis</name>
    <dbReference type="NCBI Taxonomy" id="1389218"/>
    <lineage>
        <taxon>Bacteria</taxon>
        <taxon>Pseudomonadati</taxon>
        <taxon>Bacteroidota</taxon>
        <taxon>Cytophagia</taxon>
        <taxon>Cytophagales</taxon>
        <taxon>Cyclobacteriaceae</taxon>
        <taxon>Negadavirga</taxon>
    </lineage>
</organism>
<dbReference type="PANTHER" id="PTHR34389:SF2">
    <property type="entry name" value="L-RHAMNOSE MUTAROTASE"/>
    <property type="match status" value="1"/>
</dbReference>
<dbReference type="GO" id="GO:0062192">
    <property type="term" value="F:L-rhamnose mutarotase activity"/>
    <property type="evidence" value="ECO:0007669"/>
    <property type="project" value="UniProtKB-EC"/>
</dbReference>
<dbReference type="RefSeq" id="WP_377060328.1">
    <property type="nucleotide sequence ID" value="NZ_JBHSJJ010000001.1"/>
</dbReference>
<dbReference type="SUPFAM" id="SSF54909">
    <property type="entry name" value="Dimeric alpha+beta barrel"/>
    <property type="match status" value="1"/>
</dbReference>
<protein>
    <recommendedName>
        <fullName evidence="5">L-rhamnose mutarotase</fullName>
        <ecNumber evidence="5">5.1.3.32</ecNumber>
    </recommendedName>
</protein>
<dbReference type="InterPro" id="IPR013448">
    <property type="entry name" value="L-rhamnose_mutarotase"/>
</dbReference>
<evidence type="ECO:0000256" key="1">
    <source>
        <dbReference type="ARBA" id="ARBA00022490"/>
    </source>
</evidence>
<evidence type="ECO:0000313" key="6">
    <source>
        <dbReference type="EMBL" id="MFC4870089.1"/>
    </source>
</evidence>
<reference evidence="7" key="1">
    <citation type="journal article" date="2019" name="Int. J. Syst. Evol. Microbiol.">
        <title>The Global Catalogue of Microorganisms (GCM) 10K type strain sequencing project: providing services to taxonomists for standard genome sequencing and annotation.</title>
        <authorList>
            <consortium name="The Broad Institute Genomics Platform"/>
            <consortium name="The Broad Institute Genome Sequencing Center for Infectious Disease"/>
            <person name="Wu L."/>
            <person name="Ma J."/>
        </authorList>
    </citation>
    <scope>NUCLEOTIDE SEQUENCE [LARGE SCALE GENOMIC DNA]</scope>
    <source>
        <strain evidence="7">CGMCC 4.7466</strain>
    </source>
</reference>
<evidence type="ECO:0000256" key="5">
    <source>
        <dbReference type="NCBIfam" id="TIGR02625"/>
    </source>
</evidence>
<keyword evidence="4" id="KW-0684">Rhamnose metabolism</keyword>
<dbReference type="PANTHER" id="PTHR34389">
    <property type="entry name" value="L-RHAMNOSE MUTAROTASE"/>
    <property type="match status" value="1"/>
</dbReference>
<keyword evidence="7" id="KW-1185">Reference proteome</keyword>
<dbReference type="NCBIfam" id="TIGR02625">
    <property type="entry name" value="YiiL_rotase"/>
    <property type="match status" value="1"/>
</dbReference>
<comment type="caution">
    <text evidence="6">The sequence shown here is derived from an EMBL/GenBank/DDBJ whole genome shotgun (WGS) entry which is preliminary data.</text>
</comment>
<accession>A0ABV9SUV0</accession>
<evidence type="ECO:0000256" key="2">
    <source>
        <dbReference type="ARBA" id="ARBA00023235"/>
    </source>
</evidence>
<dbReference type="EMBL" id="JBHSJJ010000001">
    <property type="protein sequence ID" value="MFC4870089.1"/>
    <property type="molecule type" value="Genomic_DNA"/>
</dbReference>
<keyword evidence="3" id="KW-0119">Carbohydrate metabolism</keyword>
<sequence>MKLIPGNEGEYEKRHREIWPELAGLLKDAGIVEYYIYLDQATGTLFAFQKLKKDADTGQLPATALMKKWWAHMADIMEVNPDQSPVVHSLKEVFEL</sequence>
<keyword evidence="1" id="KW-0963">Cytoplasm</keyword>
<proteinExistence type="predicted"/>